<comment type="caution">
    <text evidence="11">The sequence shown here is derived from an EMBL/GenBank/DDBJ whole genome shotgun (WGS) entry which is preliminary data.</text>
</comment>
<evidence type="ECO:0000256" key="3">
    <source>
        <dbReference type="ARBA" id="ARBA00010793"/>
    </source>
</evidence>
<keyword evidence="6" id="KW-0812">Transmembrane</keyword>
<evidence type="ECO:0000256" key="7">
    <source>
        <dbReference type="ARBA" id="ARBA00022946"/>
    </source>
</evidence>
<dbReference type="GO" id="GO:0009706">
    <property type="term" value="C:chloroplast inner membrane"/>
    <property type="evidence" value="ECO:0007669"/>
    <property type="project" value="TreeGrafter"/>
</dbReference>
<reference evidence="11" key="1">
    <citation type="journal article" date="2019" name="Plant J.">
        <title>Chlorella vulgaris genome assembly and annotation reveals the molecular basis for metabolic acclimation to high light conditions.</title>
        <authorList>
            <person name="Cecchin M."/>
            <person name="Marcolungo L."/>
            <person name="Rossato M."/>
            <person name="Girolomoni L."/>
            <person name="Cosentino E."/>
            <person name="Cuine S."/>
            <person name="Li-Beisson Y."/>
            <person name="Delledonne M."/>
            <person name="Ballottari M."/>
        </authorList>
    </citation>
    <scope>NUCLEOTIDE SEQUENCE</scope>
    <source>
        <strain evidence="11">211/11P</strain>
    </source>
</reference>
<protein>
    <submittedName>
        <fullName evidence="11">Uncharacterized protein</fullName>
    </submittedName>
</protein>
<keyword evidence="4" id="KW-0150">Chloroplast</keyword>
<keyword evidence="5" id="KW-0934">Plastid</keyword>
<proteinExistence type="inferred from homology"/>
<comment type="subcellular location">
    <subcellularLocation>
        <location evidence="1">Membrane</location>
        <topology evidence="1">Multi-pass membrane protein</topology>
    </subcellularLocation>
    <subcellularLocation>
        <location evidence="2">Plastid</location>
        <location evidence="2">Chloroplast</location>
    </subcellularLocation>
</comment>
<dbReference type="Pfam" id="PF11891">
    <property type="entry name" value="RETICULATA-like"/>
    <property type="match status" value="1"/>
</dbReference>
<feature type="region of interest" description="Disordered" evidence="10">
    <location>
        <begin position="473"/>
        <end position="537"/>
    </location>
</feature>
<organism evidence="11 12">
    <name type="scientific">Chlorella vulgaris</name>
    <name type="common">Green alga</name>
    <dbReference type="NCBI Taxonomy" id="3077"/>
    <lineage>
        <taxon>Eukaryota</taxon>
        <taxon>Viridiplantae</taxon>
        <taxon>Chlorophyta</taxon>
        <taxon>core chlorophytes</taxon>
        <taxon>Trebouxiophyceae</taxon>
        <taxon>Chlorellales</taxon>
        <taxon>Chlorellaceae</taxon>
        <taxon>Chlorella clade</taxon>
        <taxon>Chlorella</taxon>
    </lineage>
</organism>
<gene>
    <name evidence="11" type="ORF">D9Q98_001159</name>
</gene>
<feature type="compositionally biased region" description="Polar residues" evidence="10">
    <location>
        <begin position="85"/>
        <end position="104"/>
    </location>
</feature>
<evidence type="ECO:0000256" key="4">
    <source>
        <dbReference type="ARBA" id="ARBA00022528"/>
    </source>
</evidence>
<evidence type="ECO:0000256" key="9">
    <source>
        <dbReference type="ARBA" id="ARBA00023136"/>
    </source>
</evidence>
<dbReference type="PANTHER" id="PTHR31038">
    <property type="entry name" value="EXPRESSED PROTEIN-RELATED"/>
    <property type="match status" value="1"/>
</dbReference>
<evidence type="ECO:0000256" key="8">
    <source>
        <dbReference type="ARBA" id="ARBA00022989"/>
    </source>
</evidence>
<dbReference type="PANTHER" id="PTHR31038:SF2">
    <property type="entry name" value="PROTEIN RETICULATA-RELATED 1, CHLOROPLASTIC"/>
    <property type="match status" value="1"/>
</dbReference>
<dbReference type="Proteomes" id="UP001055712">
    <property type="component" value="Unassembled WGS sequence"/>
</dbReference>
<evidence type="ECO:0000256" key="6">
    <source>
        <dbReference type="ARBA" id="ARBA00022692"/>
    </source>
</evidence>
<feature type="region of interest" description="Disordered" evidence="10">
    <location>
        <begin position="59"/>
        <end position="143"/>
    </location>
</feature>
<evidence type="ECO:0000256" key="5">
    <source>
        <dbReference type="ARBA" id="ARBA00022640"/>
    </source>
</evidence>
<comment type="similarity">
    <text evidence="3">Belongs to the RETICULATA family.</text>
</comment>
<dbReference type="EMBL" id="SIDB01000001">
    <property type="protein sequence ID" value="KAI3438740.1"/>
    <property type="molecule type" value="Genomic_DNA"/>
</dbReference>
<feature type="compositionally biased region" description="Gly residues" evidence="10">
    <location>
        <begin position="110"/>
        <end position="128"/>
    </location>
</feature>
<dbReference type="InterPro" id="IPR021825">
    <property type="entry name" value="RETICULATA-related"/>
</dbReference>
<evidence type="ECO:0000256" key="10">
    <source>
        <dbReference type="SAM" id="MobiDB-lite"/>
    </source>
</evidence>
<accession>A0A9D4TZL3</accession>
<dbReference type="GO" id="GO:0099402">
    <property type="term" value="P:plant organ development"/>
    <property type="evidence" value="ECO:0007669"/>
    <property type="project" value="TreeGrafter"/>
</dbReference>
<keyword evidence="9" id="KW-0472">Membrane</keyword>
<dbReference type="AlphaFoldDB" id="A0A9D4TZL3"/>
<feature type="compositionally biased region" description="Low complexity" evidence="10">
    <location>
        <begin position="517"/>
        <end position="537"/>
    </location>
</feature>
<evidence type="ECO:0000313" key="11">
    <source>
        <dbReference type="EMBL" id="KAI3438740.1"/>
    </source>
</evidence>
<keyword evidence="8" id="KW-1133">Transmembrane helix</keyword>
<sequence length="537" mass="56016">MQQQRLHTVASGAARASLAAPGHLGLVGSGPRVRGLSLAASAPLRPSARSLQQLALCSVTSHPGEERSSLRVPSTAMAKLGSSGGSATLQRSKLSNKQSLSQTGPKLDDGMGGGGIGKGIFNGGGGGDDGGDDDDYFNEFGDGDGDGGDDSFFRKVFGELYDAASINAVLQEWYKTMADMPAILRQAAQMGLFSSAALVRFLAMDVRPNVTRFVTRSLPPAVSREVVGRLMADPAFMQKLVLEQMITISSSLVYEAKVRGNNFWKELDLVAANVVCLSAANAALVYLVAPTRAAPAPARFAWQNMLSKLPNNVFEPTTPLRAYTKGNRAAAFFTKSAELCGVGMLAGAAQSTLAQAAVAVRRRSNPEFKPSMPVPSVQTSALGFAAAQGIFGNVRYQMVAGIDRYLFDHASYLWSYLGASGAFRTVSTTVGDQTRRFMQGLPNGDAVVRQRAQQMAAYRAWAAQQAAAARRSGNVVVRESRPQPAAGPAAAAAAAPLSSGSSSKGSGAPKKRRSSKKAAASGGFEMGVGPAAAPAMA</sequence>
<evidence type="ECO:0000256" key="1">
    <source>
        <dbReference type="ARBA" id="ARBA00004141"/>
    </source>
</evidence>
<evidence type="ECO:0000313" key="12">
    <source>
        <dbReference type="Proteomes" id="UP001055712"/>
    </source>
</evidence>
<name>A0A9D4TZL3_CHLVU</name>
<feature type="compositionally biased region" description="Acidic residues" evidence="10">
    <location>
        <begin position="129"/>
        <end position="143"/>
    </location>
</feature>
<keyword evidence="12" id="KW-1185">Reference proteome</keyword>
<reference evidence="11" key="2">
    <citation type="submission" date="2020-11" db="EMBL/GenBank/DDBJ databases">
        <authorList>
            <person name="Cecchin M."/>
            <person name="Marcolungo L."/>
            <person name="Rossato M."/>
            <person name="Girolomoni L."/>
            <person name="Cosentino E."/>
            <person name="Cuine S."/>
            <person name="Li-Beisson Y."/>
            <person name="Delledonne M."/>
            <person name="Ballottari M."/>
        </authorList>
    </citation>
    <scope>NUCLEOTIDE SEQUENCE</scope>
    <source>
        <strain evidence="11">211/11P</strain>
        <tissue evidence="11">Whole cell</tissue>
    </source>
</reference>
<dbReference type="OrthoDB" id="513951at2759"/>
<feature type="compositionally biased region" description="Low complexity" evidence="10">
    <location>
        <begin position="482"/>
        <end position="508"/>
    </location>
</feature>
<keyword evidence="7" id="KW-0809">Transit peptide</keyword>
<evidence type="ECO:0000256" key="2">
    <source>
        <dbReference type="ARBA" id="ARBA00004229"/>
    </source>
</evidence>